<dbReference type="InterPro" id="IPR029062">
    <property type="entry name" value="Class_I_gatase-like"/>
</dbReference>
<dbReference type="Pfam" id="PF17124">
    <property type="entry name" value="ThiJ_like"/>
    <property type="match status" value="1"/>
</dbReference>
<dbReference type="OrthoDB" id="543156at2759"/>
<dbReference type="PANTHER" id="PTHR43068">
    <property type="entry name" value="SLR1854 PROTEIN"/>
    <property type="match status" value="1"/>
</dbReference>
<dbReference type="InterPro" id="IPR032633">
    <property type="entry name" value="ThiJ-like"/>
</dbReference>
<evidence type="ECO:0000313" key="2">
    <source>
        <dbReference type="Proteomes" id="UP000243515"/>
    </source>
</evidence>
<protein>
    <recommendedName>
        <fullName evidence="3">DJ-1/PfpI domain-containing protein</fullName>
    </recommendedName>
</protein>
<dbReference type="EMBL" id="NPHW01002672">
    <property type="protein sequence ID" value="OXV10968.1"/>
    <property type="molecule type" value="Genomic_DNA"/>
</dbReference>
<dbReference type="AlphaFoldDB" id="A0A232M3Q0"/>
<organism evidence="1 2">
    <name type="scientific">Elaphomyces granulatus</name>
    <dbReference type="NCBI Taxonomy" id="519963"/>
    <lineage>
        <taxon>Eukaryota</taxon>
        <taxon>Fungi</taxon>
        <taxon>Dikarya</taxon>
        <taxon>Ascomycota</taxon>
        <taxon>Pezizomycotina</taxon>
        <taxon>Eurotiomycetes</taxon>
        <taxon>Eurotiomycetidae</taxon>
        <taxon>Eurotiales</taxon>
        <taxon>Elaphomycetaceae</taxon>
        <taxon>Elaphomyces</taxon>
    </lineage>
</organism>
<dbReference type="SUPFAM" id="SSF52317">
    <property type="entry name" value="Class I glutamine amidotransferase-like"/>
    <property type="match status" value="1"/>
</dbReference>
<keyword evidence="2" id="KW-1185">Reference proteome</keyword>
<dbReference type="PANTHER" id="PTHR43068:SF1">
    <property type="entry name" value="SLR1854 PROTEIN"/>
    <property type="match status" value="1"/>
</dbReference>
<proteinExistence type="predicted"/>
<name>A0A232M3Q0_9EURO</name>
<evidence type="ECO:0008006" key="3">
    <source>
        <dbReference type="Google" id="ProtNLM"/>
    </source>
</evidence>
<reference evidence="1 2" key="1">
    <citation type="journal article" date="2015" name="Environ. Microbiol.">
        <title>Metagenome sequence of Elaphomyces granulatus from sporocarp tissue reveals Ascomycota ectomycorrhizal fingerprints of genome expansion and a Proteobacteria-rich microbiome.</title>
        <authorList>
            <person name="Quandt C.A."/>
            <person name="Kohler A."/>
            <person name="Hesse C.N."/>
            <person name="Sharpton T.J."/>
            <person name="Martin F."/>
            <person name="Spatafora J.W."/>
        </authorList>
    </citation>
    <scope>NUCLEOTIDE SEQUENCE [LARGE SCALE GENOMIC DNA]</scope>
    <source>
        <strain evidence="1 2">OSC145934</strain>
    </source>
</reference>
<sequence>MAAAPCVLILMADYGHDPTETAVAFDVFKDAGFEVHFTTETGNPPKCDDRIGQTYNMDTINNSDDPLLAQGANKRAVDKYHEMIKDPAVQKPLAWSDPDFSLLGYDLLYFPGGHEKSVQQIIDSASLHKHVADYFPQTRKPSRKTVAAICHGVQVLSMATLPDGKSIFHDVTSTALPGAMESSIFWLTRPFLGDYYKTYGKGTDNVETSIKKKMGNPAQQYVNKLGPSPFVHEDKTYNYLSARFPPDTAMLAERTVQLVRDVYQS</sequence>
<accession>A0A232M3Q0</accession>
<dbReference type="Proteomes" id="UP000243515">
    <property type="component" value="Unassembled WGS sequence"/>
</dbReference>
<comment type="caution">
    <text evidence="1">The sequence shown here is derived from an EMBL/GenBank/DDBJ whole genome shotgun (WGS) entry which is preliminary data.</text>
</comment>
<gene>
    <name evidence="1" type="ORF">Egran_01273</name>
</gene>
<dbReference type="Gene3D" id="3.40.50.880">
    <property type="match status" value="1"/>
</dbReference>
<evidence type="ECO:0000313" key="1">
    <source>
        <dbReference type="EMBL" id="OXV10968.1"/>
    </source>
</evidence>